<evidence type="ECO:0000313" key="1">
    <source>
        <dbReference type="EMBL" id="CAE0358488.1"/>
    </source>
</evidence>
<gene>
    <name evidence="1" type="ORF">EHAR0213_LOCUS17411</name>
</gene>
<name>A0A7S3JLY8_9SPIT</name>
<proteinExistence type="predicted"/>
<sequence>MNTFNRVIMRRVKLYQAAQRNFTQNTLTGVMNTDRNHKLRVMSTPEWPVPYWQRSFRHDPCVEDDTGFDITGYSDSLNDFHVIFAKEYLKTVGKGYVVEAVENHFDITKYTTDFEDSHSFTEAYIDDMLDSIDIVSRQNIKLLNTYDLADCLKE</sequence>
<organism evidence="1">
    <name type="scientific">Euplotes harpa</name>
    <dbReference type="NCBI Taxonomy" id="151035"/>
    <lineage>
        <taxon>Eukaryota</taxon>
        <taxon>Sar</taxon>
        <taxon>Alveolata</taxon>
        <taxon>Ciliophora</taxon>
        <taxon>Intramacronucleata</taxon>
        <taxon>Spirotrichea</taxon>
        <taxon>Hypotrichia</taxon>
        <taxon>Euplotida</taxon>
        <taxon>Euplotidae</taxon>
        <taxon>Euplotes</taxon>
    </lineage>
</organism>
<dbReference type="AlphaFoldDB" id="A0A7S3JLY8"/>
<dbReference type="EMBL" id="HBII01041533">
    <property type="protein sequence ID" value="CAE0358488.1"/>
    <property type="molecule type" value="Transcribed_RNA"/>
</dbReference>
<reference evidence="1" key="1">
    <citation type="submission" date="2021-01" db="EMBL/GenBank/DDBJ databases">
        <authorList>
            <person name="Corre E."/>
            <person name="Pelletier E."/>
            <person name="Niang G."/>
            <person name="Scheremetjew M."/>
            <person name="Finn R."/>
            <person name="Kale V."/>
            <person name="Holt S."/>
            <person name="Cochrane G."/>
            <person name="Meng A."/>
            <person name="Brown T."/>
            <person name="Cohen L."/>
        </authorList>
    </citation>
    <scope>NUCLEOTIDE SEQUENCE</scope>
    <source>
        <strain evidence="1">FSP1.4</strain>
    </source>
</reference>
<protein>
    <submittedName>
        <fullName evidence="1">Uncharacterized protein</fullName>
    </submittedName>
</protein>
<accession>A0A7S3JLY8</accession>